<reference evidence="4" key="1">
    <citation type="journal article" date="2014" name="Int. J. Syst. Evol. Microbiol.">
        <title>Complete genome sequence of Corynebacterium casei LMG S-19264T (=DSM 44701T), isolated from a smear-ripened cheese.</title>
        <authorList>
            <consortium name="US DOE Joint Genome Institute (JGI-PGF)"/>
            <person name="Walter F."/>
            <person name="Albersmeier A."/>
            <person name="Kalinowski J."/>
            <person name="Ruckert C."/>
        </authorList>
    </citation>
    <scope>NUCLEOTIDE SEQUENCE</scope>
    <source>
        <strain evidence="4">NBRC 112290</strain>
    </source>
</reference>
<dbReference type="Proteomes" id="UP001157161">
    <property type="component" value="Unassembled WGS sequence"/>
</dbReference>
<evidence type="ECO:0000313" key="5">
    <source>
        <dbReference type="Proteomes" id="UP001157161"/>
    </source>
</evidence>
<evidence type="ECO:0000256" key="2">
    <source>
        <dbReference type="SAM" id="Phobius"/>
    </source>
</evidence>
<name>A0AA37UPL9_9MICO</name>
<dbReference type="RefSeq" id="WP_284249515.1">
    <property type="nucleotide sequence ID" value="NZ_BSUM01000001.1"/>
</dbReference>
<feature type="transmembrane region" description="Helical" evidence="2">
    <location>
        <begin position="64"/>
        <end position="87"/>
    </location>
</feature>
<keyword evidence="2" id="KW-1133">Transmembrane helix</keyword>
<protein>
    <recommendedName>
        <fullName evidence="3">DUF58 domain-containing protein</fullName>
    </recommendedName>
</protein>
<organism evidence="4 5">
    <name type="scientific">Litorihabitans aurantiacus</name>
    <dbReference type="NCBI Taxonomy" id="1930061"/>
    <lineage>
        <taxon>Bacteria</taxon>
        <taxon>Bacillati</taxon>
        <taxon>Actinomycetota</taxon>
        <taxon>Actinomycetes</taxon>
        <taxon>Micrococcales</taxon>
        <taxon>Beutenbergiaceae</taxon>
        <taxon>Litorihabitans</taxon>
    </lineage>
</organism>
<evidence type="ECO:0000256" key="1">
    <source>
        <dbReference type="SAM" id="MobiDB-lite"/>
    </source>
</evidence>
<reference evidence="4" key="2">
    <citation type="submission" date="2023-02" db="EMBL/GenBank/DDBJ databases">
        <authorList>
            <person name="Sun Q."/>
            <person name="Mori K."/>
        </authorList>
    </citation>
    <scope>NUCLEOTIDE SEQUENCE</scope>
    <source>
        <strain evidence="4">NBRC 112290</strain>
    </source>
</reference>
<evidence type="ECO:0000313" key="4">
    <source>
        <dbReference type="EMBL" id="GMA30761.1"/>
    </source>
</evidence>
<dbReference type="PANTHER" id="PTHR34351:SF1">
    <property type="entry name" value="SLR1927 PROTEIN"/>
    <property type="match status" value="1"/>
</dbReference>
<accession>A0AA37UPL9</accession>
<gene>
    <name evidence="4" type="ORF">GCM10025875_07530</name>
</gene>
<evidence type="ECO:0000259" key="3">
    <source>
        <dbReference type="Pfam" id="PF01882"/>
    </source>
</evidence>
<feature type="transmembrane region" description="Helical" evidence="2">
    <location>
        <begin position="37"/>
        <end position="58"/>
    </location>
</feature>
<comment type="caution">
    <text evidence="4">The sequence shown here is derived from an EMBL/GenBank/DDBJ whole genome shotgun (WGS) entry which is preliminary data.</text>
</comment>
<feature type="compositionally biased region" description="Low complexity" evidence="1">
    <location>
        <begin position="7"/>
        <end position="22"/>
    </location>
</feature>
<keyword evidence="2" id="KW-0812">Transmembrane</keyword>
<dbReference type="Pfam" id="PF01882">
    <property type="entry name" value="DUF58"/>
    <property type="match status" value="1"/>
</dbReference>
<dbReference type="EMBL" id="BSUM01000001">
    <property type="protein sequence ID" value="GMA30761.1"/>
    <property type="molecule type" value="Genomic_DNA"/>
</dbReference>
<sequence>MPPLDPTGAADGTATGAGSDTGADTHADTHAWGPPRLTARGTAVLALALALLAGGLLARFPSVVALGTGLVVLLAISLAGVLARVPVDVERRTSLTRVTRLADCTAEITVTNLSSWASLRLEGLDRVGDELRPVALPRLAPGERGTGREVIPTDRRGRVVFGPLLLRRSGVAGLVVRTSRHGEATSVLVEPRVLDALSLAPGLRRGHTGAQERIEHGGTDLVGLREYIAGDDLRRLHWATSARRGQLMVRQDADPALPFLTVLLDDRLASYASPADLEEAVDVAASLLATASERESPGRLVTAVGGLDLDNPVSRVGDGGAELARDVREALALLRGVGNGDSDADDAAGGPADLPLTTGAPDVLVVVTGAQADLGVLLLEAAAAPTAVIAVVDPDPRALVSAVQGVTVLRGPRADDLVHGWRTAVAR</sequence>
<keyword evidence="5" id="KW-1185">Reference proteome</keyword>
<keyword evidence="2" id="KW-0472">Membrane</keyword>
<dbReference type="AlphaFoldDB" id="A0AA37UPL9"/>
<feature type="domain" description="DUF58" evidence="3">
    <location>
        <begin position="224"/>
        <end position="271"/>
    </location>
</feature>
<feature type="region of interest" description="Disordered" evidence="1">
    <location>
        <begin position="1"/>
        <end position="33"/>
    </location>
</feature>
<dbReference type="InterPro" id="IPR002881">
    <property type="entry name" value="DUF58"/>
</dbReference>
<proteinExistence type="predicted"/>
<dbReference type="PANTHER" id="PTHR34351">
    <property type="entry name" value="SLR1927 PROTEIN-RELATED"/>
    <property type="match status" value="1"/>
</dbReference>